<evidence type="ECO:0000313" key="7">
    <source>
        <dbReference type="EMBL" id="OTP78426.1"/>
    </source>
</evidence>
<dbReference type="SUPFAM" id="SSF53383">
    <property type="entry name" value="PLP-dependent transferases"/>
    <property type="match status" value="1"/>
</dbReference>
<keyword evidence="7" id="KW-0808">Transferase</keyword>
<dbReference type="PROSITE" id="PS50949">
    <property type="entry name" value="HTH_GNTR"/>
    <property type="match status" value="1"/>
</dbReference>
<dbReference type="PANTHER" id="PTHR46577:SF1">
    <property type="entry name" value="HTH-TYPE TRANSCRIPTIONAL REGULATORY PROTEIN GABR"/>
    <property type="match status" value="1"/>
</dbReference>
<dbReference type="InterPro" id="IPR036390">
    <property type="entry name" value="WH_DNA-bd_sf"/>
</dbReference>
<comment type="similarity">
    <text evidence="1">In the C-terminal section; belongs to the class-I pyridoxal-phosphate-dependent aminotransferase family.</text>
</comment>
<dbReference type="AlphaFoldDB" id="A0A242N5J8"/>
<dbReference type="SMART" id="SM00345">
    <property type="entry name" value="HTH_GNTR"/>
    <property type="match status" value="1"/>
</dbReference>
<dbReference type="GO" id="GO:0030170">
    <property type="term" value="F:pyridoxal phosphate binding"/>
    <property type="evidence" value="ECO:0007669"/>
    <property type="project" value="InterPro"/>
</dbReference>
<dbReference type="InterPro" id="IPR015421">
    <property type="entry name" value="PyrdxlP-dep_Trfase_major"/>
</dbReference>
<dbReference type="Proteomes" id="UP000195221">
    <property type="component" value="Unassembled WGS sequence"/>
</dbReference>
<evidence type="ECO:0000256" key="2">
    <source>
        <dbReference type="ARBA" id="ARBA00022898"/>
    </source>
</evidence>
<reference evidence="7 8" key="1">
    <citation type="submission" date="2017-03" db="EMBL/GenBank/DDBJ databases">
        <title>Genome analysis of strain PAMC 26577.</title>
        <authorList>
            <person name="Oh H.-M."/>
            <person name="Yang J.-A."/>
        </authorList>
    </citation>
    <scope>NUCLEOTIDE SEQUENCE [LARGE SCALE GENOMIC DNA]</scope>
    <source>
        <strain evidence="7 8">PAMC 26577</strain>
    </source>
</reference>
<dbReference type="Pfam" id="PF00392">
    <property type="entry name" value="GntR"/>
    <property type="match status" value="1"/>
</dbReference>
<dbReference type="SUPFAM" id="SSF46785">
    <property type="entry name" value="Winged helix' DNA-binding domain"/>
    <property type="match status" value="1"/>
</dbReference>
<accession>A0A242N5J8</accession>
<dbReference type="Gene3D" id="3.40.640.10">
    <property type="entry name" value="Type I PLP-dependent aspartate aminotransferase-like (Major domain)"/>
    <property type="match status" value="1"/>
</dbReference>
<evidence type="ECO:0000256" key="3">
    <source>
        <dbReference type="ARBA" id="ARBA00023015"/>
    </source>
</evidence>
<evidence type="ECO:0000313" key="8">
    <source>
        <dbReference type="Proteomes" id="UP000195221"/>
    </source>
</evidence>
<dbReference type="GO" id="GO:0003700">
    <property type="term" value="F:DNA-binding transcription factor activity"/>
    <property type="evidence" value="ECO:0007669"/>
    <property type="project" value="InterPro"/>
</dbReference>
<gene>
    <name evidence="7" type="ORF">PAMC26577_05010</name>
</gene>
<dbReference type="InterPro" id="IPR036388">
    <property type="entry name" value="WH-like_DNA-bd_sf"/>
</dbReference>
<dbReference type="CDD" id="cd00609">
    <property type="entry name" value="AAT_like"/>
    <property type="match status" value="1"/>
</dbReference>
<keyword evidence="7" id="KW-0032">Aminotransferase</keyword>
<dbReference type="EMBL" id="NBTZ01000024">
    <property type="protein sequence ID" value="OTP78426.1"/>
    <property type="molecule type" value="Genomic_DNA"/>
</dbReference>
<organism evidence="7 8">
    <name type="scientific">Caballeronia sordidicola</name>
    <name type="common">Burkholderia sordidicola</name>
    <dbReference type="NCBI Taxonomy" id="196367"/>
    <lineage>
        <taxon>Bacteria</taxon>
        <taxon>Pseudomonadati</taxon>
        <taxon>Pseudomonadota</taxon>
        <taxon>Betaproteobacteria</taxon>
        <taxon>Burkholderiales</taxon>
        <taxon>Burkholderiaceae</taxon>
        <taxon>Caballeronia</taxon>
    </lineage>
</organism>
<keyword evidence="2" id="KW-0663">Pyridoxal phosphate</keyword>
<dbReference type="InterPro" id="IPR051446">
    <property type="entry name" value="HTH_trans_reg/aminotransferase"/>
</dbReference>
<dbReference type="InterPro" id="IPR015424">
    <property type="entry name" value="PyrdxlP-dep_Trfase"/>
</dbReference>
<dbReference type="PANTHER" id="PTHR46577">
    <property type="entry name" value="HTH-TYPE TRANSCRIPTIONAL REGULATORY PROTEIN GABR"/>
    <property type="match status" value="1"/>
</dbReference>
<keyword evidence="4" id="KW-0238">DNA-binding</keyword>
<protein>
    <submittedName>
        <fullName evidence="7">Transcriptional regulator, GntR family domain / Aspartate aminotransferase</fullName>
    </submittedName>
</protein>
<proteinExistence type="inferred from homology"/>
<dbReference type="CDD" id="cd07377">
    <property type="entry name" value="WHTH_GntR"/>
    <property type="match status" value="1"/>
</dbReference>
<dbReference type="InterPro" id="IPR004839">
    <property type="entry name" value="Aminotransferase_I/II_large"/>
</dbReference>
<keyword evidence="3" id="KW-0805">Transcription regulation</keyword>
<name>A0A242N5J8_CABSO</name>
<evidence type="ECO:0000256" key="1">
    <source>
        <dbReference type="ARBA" id="ARBA00005384"/>
    </source>
</evidence>
<dbReference type="Pfam" id="PF00155">
    <property type="entry name" value="Aminotran_1_2"/>
    <property type="match status" value="1"/>
</dbReference>
<comment type="caution">
    <text evidence="7">The sequence shown here is derived from an EMBL/GenBank/DDBJ whole genome shotgun (WGS) entry which is preliminary data.</text>
</comment>
<sequence length="491" mass="54788">MWRQLLPKPDRSAAPLQVQLRTALVNAVLDGRLPEGLRLPSGRELATLTGVSRNTAVLVYDRLVSDGYLEARPRDGYYVCGAIGRAEVAPIAGSSAPNAPDWGARTSHPVDTHRWLDRPAGWQQFRYPFVFGQFDPSLFPLSDWRECSRQALEVAAVESWAQDGSGGDSALLIDQLIRRVLPRRGIAATPDQVLLTLGTQHGLYLLADLFVRPETVMGVEDPGYMDARNIFMRREARIAPLPVGEFGLEISNELKQCHYVYCTPSHQCPTGVTMSTDRRLALLDHASRYDQVIFEDDYDPETQYVGQPLPALKAIDKCDRVIYLSSLSKLLSPGLRLGYIVAPAKVIEQLRVARRLMIRQTPGNNQIAAAKFIQQGHYDRLLHVTRQTLSLRAAALVVAIRRYMPELEFTEPHGGSSLWVRMPTRVDLLALRAACIAQGLLFDPGEPFFLSAESQRYIRIGFSSISLNRIEPGVEVLGKILEGFSARARRH</sequence>
<dbReference type="GO" id="GO:0008483">
    <property type="term" value="F:transaminase activity"/>
    <property type="evidence" value="ECO:0007669"/>
    <property type="project" value="UniProtKB-KW"/>
</dbReference>
<dbReference type="Gene3D" id="1.10.10.10">
    <property type="entry name" value="Winged helix-like DNA-binding domain superfamily/Winged helix DNA-binding domain"/>
    <property type="match status" value="1"/>
</dbReference>
<evidence type="ECO:0000259" key="6">
    <source>
        <dbReference type="PROSITE" id="PS50949"/>
    </source>
</evidence>
<evidence type="ECO:0000256" key="4">
    <source>
        <dbReference type="ARBA" id="ARBA00023125"/>
    </source>
</evidence>
<keyword evidence="5" id="KW-0804">Transcription</keyword>
<evidence type="ECO:0000256" key="5">
    <source>
        <dbReference type="ARBA" id="ARBA00023163"/>
    </source>
</evidence>
<dbReference type="GO" id="GO:0003677">
    <property type="term" value="F:DNA binding"/>
    <property type="evidence" value="ECO:0007669"/>
    <property type="project" value="UniProtKB-KW"/>
</dbReference>
<dbReference type="InterPro" id="IPR000524">
    <property type="entry name" value="Tscrpt_reg_HTH_GntR"/>
</dbReference>
<feature type="domain" description="HTH gntR-type" evidence="6">
    <location>
        <begin position="14"/>
        <end position="82"/>
    </location>
</feature>